<evidence type="ECO:0000313" key="3">
    <source>
        <dbReference type="EMBL" id="GEL22083.1"/>
    </source>
</evidence>
<dbReference type="EMBL" id="BJVJ01000006">
    <property type="protein sequence ID" value="GEL22083.1"/>
    <property type="molecule type" value="Genomic_DNA"/>
</dbReference>
<keyword evidence="4" id="KW-1185">Reference proteome</keyword>
<feature type="transmembrane region" description="Helical" evidence="1">
    <location>
        <begin position="95"/>
        <end position="116"/>
    </location>
</feature>
<dbReference type="PANTHER" id="PTHR30336:SF4">
    <property type="entry name" value="ENVELOPE BIOGENESIS FACTOR ELYC"/>
    <property type="match status" value="1"/>
</dbReference>
<proteinExistence type="predicted"/>
<accession>A0A511DCG5</accession>
<feature type="transmembrane region" description="Helical" evidence="1">
    <location>
        <begin position="59"/>
        <end position="83"/>
    </location>
</feature>
<organism evidence="3 4">
    <name type="scientific">Pseudonocardia sulfidoxydans NBRC 16205</name>
    <dbReference type="NCBI Taxonomy" id="1223511"/>
    <lineage>
        <taxon>Bacteria</taxon>
        <taxon>Bacillati</taxon>
        <taxon>Actinomycetota</taxon>
        <taxon>Actinomycetes</taxon>
        <taxon>Pseudonocardiales</taxon>
        <taxon>Pseudonocardiaceae</taxon>
        <taxon>Pseudonocardia</taxon>
    </lineage>
</organism>
<dbReference type="OrthoDB" id="9782395at2"/>
<dbReference type="CDD" id="cd06259">
    <property type="entry name" value="YdcF-like"/>
    <property type="match status" value="1"/>
</dbReference>
<dbReference type="InterPro" id="IPR014729">
    <property type="entry name" value="Rossmann-like_a/b/a_fold"/>
</dbReference>
<comment type="caution">
    <text evidence="3">The sequence shown here is derived from an EMBL/GenBank/DDBJ whole genome shotgun (WGS) entry which is preliminary data.</text>
</comment>
<evidence type="ECO:0000313" key="4">
    <source>
        <dbReference type="Proteomes" id="UP000321685"/>
    </source>
</evidence>
<feature type="transmembrane region" description="Helical" evidence="1">
    <location>
        <begin position="6"/>
        <end position="22"/>
    </location>
</feature>
<reference evidence="3 4" key="1">
    <citation type="submission" date="2019-07" db="EMBL/GenBank/DDBJ databases">
        <title>Whole genome shotgun sequence of Pseudonocardia sulfidoxydans NBRC 16205.</title>
        <authorList>
            <person name="Hosoyama A."/>
            <person name="Uohara A."/>
            <person name="Ohji S."/>
            <person name="Ichikawa N."/>
        </authorList>
    </citation>
    <scope>NUCLEOTIDE SEQUENCE [LARGE SCALE GENOMIC DNA]</scope>
    <source>
        <strain evidence="3 4">NBRC 16205</strain>
    </source>
</reference>
<keyword evidence="1" id="KW-0812">Transmembrane</keyword>
<name>A0A511DCG5_9PSEU</name>
<evidence type="ECO:0000256" key="1">
    <source>
        <dbReference type="SAM" id="Phobius"/>
    </source>
</evidence>
<dbReference type="GO" id="GO:0000270">
    <property type="term" value="P:peptidoglycan metabolic process"/>
    <property type="evidence" value="ECO:0007669"/>
    <property type="project" value="TreeGrafter"/>
</dbReference>
<dbReference type="InterPro" id="IPR003848">
    <property type="entry name" value="DUF218"/>
</dbReference>
<keyword evidence="1" id="KW-1133">Transmembrane helix</keyword>
<dbReference type="RefSeq" id="WP_147102902.1">
    <property type="nucleotide sequence ID" value="NZ_BJVJ01000006.1"/>
</dbReference>
<dbReference type="InterPro" id="IPR051599">
    <property type="entry name" value="Cell_Envelope_Assoc"/>
</dbReference>
<feature type="transmembrane region" description="Helical" evidence="1">
    <location>
        <begin position="122"/>
        <end position="146"/>
    </location>
</feature>
<gene>
    <name evidence="3" type="ORF">PSU4_10370</name>
</gene>
<protein>
    <recommendedName>
        <fullName evidence="2">DUF218 domain-containing protein</fullName>
    </recommendedName>
</protein>
<evidence type="ECO:0000259" key="2">
    <source>
        <dbReference type="Pfam" id="PF02698"/>
    </source>
</evidence>
<dbReference type="Pfam" id="PF02698">
    <property type="entry name" value="DUF218"/>
    <property type="match status" value="1"/>
</dbReference>
<dbReference type="AlphaFoldDB" id="A0A511DCG5"/>
<feature type="transmembrane region" description="Helical" evidence="1">
    <location>
        <begin position="29"/>
        <end position="47"/>
    </location>
</feature>
<dbReference type="GO" id="GO:0005886">
    <property type="term" value="C:plasma membrane"/>
    <property type="evidence" value="ECO:0007669"/>
    <property type="project" value="TreeGrafter"/>
</dbReference>
<dbReference type="Proteomes" id="UP000321685">
    <property type="component" value="Unassembled WGS sequence"/>
</dbReference>
<dbReference type="GO" id="GO:0043164">
    <property type="term" value="P:Gram-negative-bacterium-type cell wall biogenesis"/>
    <property type="evidence" value="ECO:0007669"/>
    <property type="project" value="TreeGrafter"/>
</dbReference>
<sequence length="333" mass="35786">MWIFYIVGGLFGIAFVAALLRDPRRFRNAVRLGLAVGCLGLGVLGEASRLDPAMFDRFVFALLALPALTVLVLAGFLLANGVTMLRREGRRPANLLSLLAGAGCLLILALLVLAQYRQDRLTATLAIVSLLVAGYIAFLFCSYLAYAVVYGRLAARPGVGFIIVLGSGLIRGKVPPLLAARLDRALSVWHEEHSAGRSPFFVVSGGQGPDEPVPESHAMADYLLAHAIPPDRVLCEDRSRTTDENLRFSKALIVERDPTARCVIVTNNFHAFRAALAARRAGLDGQVLGSPTASYYWPSATIREFVAILAGYPLINLSVATLLVVFGIAVGTE</sequence>
<feature type="domain" description="DUF218" evidence="2">
    <location>
        <begin position="161"/>
        <end position="305"/>
    </location>
</feature>
<dbReference type="Gene3D" id="3.40.50.620">
    <property type="entry name" value="HUPs"/>
    <property type="match status" value="1"/>
</dbReference>
<feature type="transmembrane region" description="Helical" evidence="1">
    <location>
        <begin position="305"/>
        <end position="330"/>
    </location>
</feature>
<dbReference type="PANTHER" id="PTHR30336">
    <property type="entry name" value="INNER MEMBRANE PROTEIN, PROBABLE PERMEASE"/>
    <property type="match status" value="1"/>
</dbReference>
<keyword evidence="1" id="KW-0472">Membrane</keyword>